<protein>
    <submittedName>
        <fullName evidence="2">NAD(P)-binding protein</fullName>
    </submittedName>
</protein>
<dbReference type="GeneID" id="87832819"/>
<sequence>MSNLLAIAVHFFKRQFRSIPVPITSYAGRTVIVTGANGGLGLESARHFARLGAARVILACRNTERGEAAKADIERTLTPSSTILEVWPLDLCSFDSVRAFCRRADKELDRLDVLLANAAVLSIGSPKMAEGYEMQVLVNVITNFLMVLMLLPLMRSTAARWNVEPAVTVVASEAHFFTKFVEKDQPRIFESFRPGRAMHDRYGTTKLLDILLVQELAERLDAASAGSSPIVVNTANPGLCESSLFRDIHTIGQFLLSVAKLCIGRTSEEGSRALMAAVAGGRESHGKYVDSGKVDDPSPFVLSEKGKEVQKKVWDELVTLLSWYEDIETLVSGNVTQVVGRPCL</sequence>
<dbReference type="Proteomes" id="UP001302602">
    <property type="component" value="Unassembled WGS sequence"/>
</dbReference>
<evidence type="ECO:0000313" key="2">
    <source>
        <dbReference type="EMBL" id="KAK4127592.1"/>
    </source>
</evidence>
<dbReference type="PANTHER" id="PTHR43157:SF31">
    <property type="entry name" value="PHOSPHATIDYLINOSITOL-GLYCAN BIOSYNTHESIS CLASS F PROTEIN"/>
    <property type="match status" value="1"/>
</dbReference>
<keyword evidence="1" id="KW-0560">Oxidoreductase</keyword>
<name>A0AAN6U6Y8_9PEZI</name>
<accession>A0AAN6U6Y8</accession>
<comment type="caution">
    <text evidence="2">The sequence shown here is derived from an EMBL/GenBank/DDBJ whole genome shotgun (WGS) entry which is preliminary data.</text>
</comment>
<dbReference type="AlphaFoldDB" id="A0AAN6U6Y8"/>
<dbReference type="PANTHER" id="PTHR43157">
    <property type="entry name" value="PHOSPHATIDYLINOSITOL-GLYCAN BIOSYNTHESIS CLASS F PROTEIN-RELATED"/>
    <property type="match status" value="1"/>
</dbReference>
<organism evidence="2 3">
    <name type="scientific">Parathielavia appendiculata</name>
    <dbReference type="NCBI Taxonomy" id="2587402"/>
    <lineage>
        <taxon>Eukaryota</taxon>
        <taxon>Fungi</taxon>
        <taxon>Dikarya</taxon>
        <taxon>Ascomycota</taxon>
        <taxon>Pezizomycotina</taxon>
        <taxon>Sordariomycetes</taxon>
        <taxon>Sordariomycetidae</taxon>
        <taxon>Sordariales</taxon>
        <taxon>Chaetomiaceae</taxon>
        <taxon>Parathielavia</taxon>
    </lineage>
</organism>
<dbReference type="GO" id="GO:0016491">
    <property type="term" value="F:oxidoreductase activity"/>
    <property type="evidence" value="ECO:0007669"/>
    <property type="project" value="UniProtKB-KW"/>
</dbReference>
<evidence type="ECO:0000256" key="1">
    <source>
        <dbReference type="ARBA" id="ARBA00023002"/>
    </source>
</evidence>
<reference evidence="2" key="1">
    <citation type="journal article" date="2023" name="Mol. Phylogenet. Evol.">
        <title>Genome-scale phylogeny and comparative genomics of the fungal order Sordariales.</title>
        <authorList>
            <person name="Hensen N."/>
            <person name="Bonometti L."/>
            <person name="Westerberg I."/>
            <person name="Brannstrom I.O."/>
            <person name="Guillou S."/>
            <person name="Cros-Aarteil S."/>
            <person name="Calhoun S."/>
            <person name="Haridas S."/>
            <person name="Kuo A."/>
            <person name="Mondo S."/>
            <person name="Pangilinan J."/>
            <person name="Riley R."/>
            <person name="LaButti K."/>
            <person name="Andreopoulos B."/>
            <person name="Lipzen A."/>
            <person name="Chen C."/>
            <person name="Yan M."/>
            <person name="Daum C."/>
            <person name="Ng V."/>
            <person name="Clum A."/>
            <person name="Steindorff A."/>
            <person name="Ohm R.A."/>
            <person name="Martin F."/>
            <person name="Silar P."/>
            <person name="Natvig D.O."/>
            <person name="Lalanne C."/>
            <person name="Gautier V."/>
            <person name="Ament-Velasquez S.L."/>
            <person name="Kruys A."/>
            <person name="Hutchinson M.I."/>
            <person name="Powell A.J."/>
            <person name="Barry K."/>
            <person name="Miller A.N."/>
            <person name="Grigoriev I.V."/>
            <person name="Debuchy R."/>
            <person name="Gladieux P."/>
            <person name="Hiltunen Thoren M."/>
            <person name="Johannesson H."/>
        </authorList>
    </citation>
    <scope>NUCLEOTIDE SEQUENCE</scope>
    <source>
        <strain evidence="2">CBS 731.68</strain>
    </source>
</reference>
<dbReference type="Pfam" id="PF00106">
    <property type="entry name" value="adh_short"/>
    <property type="match status" value="1"/>
</dbReference>
<evidence type="ECO:0000313" key="3">
    <source>
        <dbReference type="Proteomes" id="UP001302602"/>
    </source>
</evidence>
<proteinExistence type="predicted"/>
<dbReference type="RefSeq" id="XP_062651363.1">
    <property type="nucleotide sequence ID" value="XM_062796051.1"/>
</dbReference>
<reference evidence="2" key="2">
    <citation type="submission" date="2023-05" db="EMBL/GenBank/DDBJ databases">
        <authorList>
            <consortium name="Lawrence Berkeley National Laboratory"/>
            <person name="Steindorff A."/>
            <person name="Hensen N."/>
            <person name="Bonometti L."/>
            <person name="Westerberg I."/>
            <person name="Brannstrom I.O."/>
            <person name="Guillou S."/>
            <person name="Cros-Aarteil S."/>
            <person name="Calhoun S."/>
            <person name="Haridas S."/>
            <person name="Kuo A."/>
            <person name="Mondo S."/>
            <person name="Pangilinan J."/>
            <person name="Riley R."/>
            <person name="Labutti K."/>
            <person name="Andreopoulos B."/>
            <person name="Lipzen A."/>
            <person name="Chen C."/>
            <person name="Yanf M."/>
            <person name="Daum C."/>
            <person name="Ng V."/>
            <person name="Clum A."/>
            <person name="Ohm R."/>
            <person name="Martin F."/>
            <person name="Silar P."/>
            <person name="Natvig D."/>
            <person name="Lalanne C."/>
            <person name="Gautier V."/>
            <person name="Ament-Velasquez S.L."/>
            <person name="Kruys A."/>
            <person name="Hutchinson M.I."/>
            <person name="Powell A.J."/>
            <person name="Barry K."/>
            <person name="Miller A.N."/>
            <person name="Grigoriev I.V."/>
            <person name="Debuchy R."/>
            <person name="Gladieux P."/>
            <person name="Thoren M.H."/>
            <person name="Johannesson H."/>
        </authorList>
    </citation>
    <scope>NUCLEOTIDE SEQUENCE</scope>
    <source>
        <strain evidence="2">CBS 731.68</strain>
    </source>
</reference>
<dbReference type="InterPro" id="IPR036291">
    <property type="entry name" value="NAD(P)-bd_dom_sf"/>
</dbReference>
<dbReference type="SUPFAM" id="SSF51735">
    <property type="entry name" value="NAD(P)-binding Rossmann-fold domains"/>
    <property type="match status" value="1"/>
</dbReference>
<dbReference type="InterPro" id="IPR002347">
    <property type="entry name" value="SDR_fam"/>
</dbReference>
<dbReference type="PRINTS" id="PR00081">
    <property type="entry name" value="GDHRDH"/>
</dbReference>
<gene>
    <name evidence="2" type="ORF">N657DRAFT_678178</name>
</gene>
<dbReference type="Gene3D" id="3.40.50.720">
    <property type="entry name" value="NAD(P)-binding Rossmann-like Domain"/>
    <property type="match status" value="1"/>
</dbReference>
<dbReference type="EMBL" id="MU853224">
    <property type="protein sequence ID" value="KAK4127592.1"/>
    <property type="molecule type" value="Genomic_DNA"/>
</dbReference>
<keyword evidence="3" id="KW-1185">Reference proteome</keyword>